<protein>
    <submittedName>
        <fullName evidence="1">Uncharacterized protein</fullName>
    </submittedName>
</protein>
<sequence>MGIDDSVGDRSNAAVDLNRTASLKKKNAPRFDTRNMQEQARKGSWRLLLENVKEARKIAAVFSPEERIIHTTYHILALAKLGNYTSAAEELAALGDLQNASFFYEDHPDVYPGISGSMVPFSLRWLHAAIPYRIGQASTSMERMYSLLDYCSQKEEKALAADGKSEEIDEIFSSWKRRKEIVNFAIINLHLGQKDYIVALRFVNETLARDPENVELWSKFAHVQLQLGDVDGAKLSFAKVEALVDERAKGGEVDSSLLCLVGRNKGLVAFVEKQYAAAVKAYNAVLEISPGDALAANNKALCLMYSRDLIRATQVLEDVLQKHTEAALNETLVLNLCSMYELAAINSNESKRKLSSWILQVAPDDFDLTCTRL</sequence>
<dbReference type="OMA" id="ITIKIYC"/>
<dbReference type="PANTHER" id="PTHR21581:SF6">
    <property type="entry name" value="TRAFFICKING PROTEIN PARTICLE COMPLEX SUBUNIT 12"/>
    <property type="match status" value="1"/>
</dbReference>
<keyword evidence="2" id="KW-1185">Reference proteome</keyword>
<dbReference type="eggNOG" id="KOG2796">
    <property type="taxonomic scope" value="Eukaryota"/>
</dbReference>
<dbReference type="Proteomes" id="UP000001514">
    <property type="component" value="Unassembled WGS sequence"/>
</dbReference>
<dbReference type="FunCoup" id="D8R0W4">
    <property type="interactions" value="2645"/>
</dbReference>
<dbReference type="STRING" id="88036.D8R0W4"/>
<dbReference type="InParanoid" id="D8R0W4"/>
<dbReference type="EMBL" id="GL377570">
    <property type="protein sequence ID" value="EFJ34157.1"/>
    <property type="molecule type" value="Genomic_DNA"/>
</dbReference>
<gene>
    <name evidence="1" type="ORF">SELMODRAFT_82681</name>
</gene>
<dbReference type="AlphaFoldDB" id="D8R0W4"/>
<organism evidence="2">
    <name type="scientific">Selaginella moellendorffii</name>
    <name type="common">Spikemoss</name>
    <dbReference type="NCBI Taxonomy" id="88036"/>
    <lineage>
        <taxon>Eukaryota</taxon>
        <taxon>Viridiplantae</taxon>
        <taxon>Streptophyta</taxon>
        <taxon>Embryophyta</taxon>
        <taxon>Tracheophyta</taxon>
        <taxon>Lycopodiopsida</taxon>
        <taxon>Selaginellales</taxon>
        <taxon>Selaginellaceae</taxon>
        <taxon>Selaginella</taxon>
    </lineage>
</organism>
<evidence type="ECO:0000313" key="2">
    <source>
        <dbReference type="Proteomes" id="UP000001514"/>
    </source>
</evidence>
<dbReference type="Gene3D" id="1.25.40.10">
    <property type="entry name" value="Tetratricopeptide repeat domain"/>
    <property type="match status" value="2"/>
</dbReference>
<dbReference type="InterPro" id="IPR011990">
    <property type="entry name" value="TPR-like_helical_dom_sf"/>
</dbReference>
<dbReference type="PANTHER" id="PTHR21581">
    <property type="entry name" value="D-ALANYL-D-ALANINE CARBOXYPEPTIDASE"/>
    <property type="match status" value="1"/>
</dbReference>
<proteinExistence type="predicted"/>
<name>D8R0W4_SELML</name>
<accession>D8R0W4</accession>
<dbReference type="HOGENOM" id="CLU_043727_0_0_1"/>
<evidence type="ECO:0000313" key="1">
    <source>
        <dbReference type="EMBL" id="EFJ34157.1"/>
    </source>
</evidence>
<reference evidence="1 2" key="1">
    <citation type="journal article" date="2011" name="Science">
        <title>The Selaginella genome identifies genetic changes associated with the evolution of vascular plants.</title>
        <authorList>
            <person name="Banks J.A."/>
            <person name="Nishiyama T."/>
            <person name="Hasebe M."/>
            <person name="Bowman J.L."/>
            <person name="Gribskov M."/>
            <person name="dePamphilis C."/>
            <person name="Albert V.A."/>
            <person name="Aono N."/>
            <person name="Aoyama T."/>
            <person name="Ambrose B.A."/>
            <person name="Ashton N.W."/>
            <person name="Axtell M.J."/>
            <person name="Barker E."/>
            <person name="Barker M.S."/>
            <person name="Bennetzen J.L."/>
            <person name="Bonawitz N.D."/>
            <person name="Chapple C."/>
            <person name="Cheng C."/>
            <person name="Correa L.G."/>
            <person name="Dacre M."/>
            <person name="DeBarry J."/>
            <person name="Dreyer I."/>
            <person name="Elias M."/>
            <person name="Engstrom E.M."/>
            <person name="Estelle M."/>
            <person name="Feng L."/>
            <person name="Finet C."/>
            <person name="Floyd S.K."/>
            <person name="Frommer W.B."/>
            <person name="Fujita T."/>
            <person name="Gramzow L."/>
            <person name="Gutensohn M."/>
            <person name="Harholt J."/>
            <person name="Hattori M."/>
            <person name="Heyl A."/>
            <person name="Hirai T."/>
            <person name="Hiwatashi Y."/>
            <person name="Ishikawa M."/>
            <person name="Iwata M."/>
            <person name="Karol K.G."/>
            <person name="Koehler B."/>
            <person name="Kolukisaoglu U."/>
            <person name="Kubo M."/>
            <person name="Kurata T."/>
            <person name="Lalonde S."/>
            <person name="Li K."/>
            <person name="Li Y."/>
            <person name="Litt A."/>
            <person name="Lyons E."/>
            <person name="Manning G."/>
            <person name="Maruyama T."/>
            <person name="Michael T.P."/>
            <person name="Mikami K."/>
            <person name="Miyazaki S."/>
            <person name="Morinaga S."/>
            <person name="Murata T."/>
            <person name="Mueller-Roeber B."/>
            <person name="Nelson D.R."/>
            <person name="Obara M."/>
            <person name="Oguri Y."/>
            <person name="Olmstead R.G."/>
            <person name="Onodera N."/>
            <person name="Petersen B.L."/>
            <person name="Pils B."/>
            <person name="Prigge M."/>
            <person name="Rensing S.A."/>
            <person name="Riano-Pachon D.M."/>
            <person name="Roberts A.W."/>
            <person name="Sato Y."/>
            <person name="Scheller H.V."/>
            <person name="Schulz B."/>
            <person name="Schulz C."/>
            <person name="Shakirov E.V."/>
            <person name="Shibagaki N."/>
            <person name="Shinohara N."/>
            <person name="Shippen D.E."/>
            <person name="Soerensen I."/>
            <person name="Sotooka R."/>
            <person name="Sugimoto N."/>
            <person name="Sugita M."/>
            <person name="Sumikawa N."/>
            <person name="Tanurdzic M."/>
            <person name="Theissen G."/>
            <person name="Ulvskov P."/>
            <person name="Wakazuki S."/>
            <person name="Weng J.K."/>
            <person name="Willats W.W."/>
            <person name="Wipf D."/>
            <person name="Wolf P.G."/>
            <person name="Yang L."/>
            <person name="Zimmer A.D."/>
            <person name="Zhu Q."/>
            <person name="Mitros T."/>
            <person name="Hellsten U."/>
            <person name="Loque D."/>
            <person name="Otillar R."/>
            <person name="Salamov A."/>
            <person name="Schmutz J."/>
            <person name="Shapiro H."/>
            <person name="Lindquist E."/>
            <person name="Lucas S."/>
            <person name="Rokhsar D."/>
            <person name="Grigoriev I.V."/>
        </authorList>
    </citation>
    <scope>NUCLEOTIDE SEQUENCE [LARGE SCALE GENOMIC DNA]</scope>
</reference>
<dbReference type="SUPFAM" id="SSF48452">
    <property type="entry name" value="TPR-like"/>
    <property type="match status" value="1"/>
</dbReference>
<dbReference type="Gramene" id="EFJ34157">
    <property type="protein sequence ID" value="EFJ34157"/>
    <property type="gene ID" value="SELMODRAFT_82681"/>
</dbReference>
<dbReference type="KEGG" id="smo:SELMODRAFT_82681"/>